<name>A0A4R0H5M2_9ACTN</name>
<reference evidence="2 3" key="1">
    <citation type="submission" date="2019-02" db="EMBL/GenBank/DDBJ databases">
        <title>Kribbella capetownensis sp. nov. and Kribbella speibonae sp. nov., isolated from soil.</title>
        <authorList>
            <person name="Curtis S.M."/>
            <person name="Norton I."/>
            <person name="Everest G.J."/>
            <person name="Meyers P.R."/>
        </authorList>
    </citation>
    <scope>NUCLEOTIDE SEQUENCE [LARGE SCALE GENOMIC DNA]</scope>
    <source>
        <strain evidence="2 3">KCTC 29219</strain>
    </source>
</reference>
<dbReference type="InterPro" id="IPR036388">
    <property type="entry name" value="WH-like_DNA-bd_sf"/>
</dbReference>
<dbReference type="AlphaFoldDB" id="A0A4R0H5M2"/>
<dbReference type="EMBL" id="SJJZ01000004">
    <property type="protein sequence ID" value="TCC04100.1"/>
    <property type="molecule type" value="Genomic_DNA"/>
</dbReference>
<dbReference type="Proteomes" id="UP000292346">
    <property type="component" value="Unassembled WGS sequence"/>
</dbReference>
<sequence>MNVPRQTSRDLRNESRFEVLHALFALGPSTRQEISRHTGLSPATVATLVTQFLAEGVLRIATVEQNTVGRPYERLTIDPDRGRILGIDVAETYVDATVYDVTLQPLAQSQVVLDEHQSGPEYVVDGIVRAVDAAIGAAGIGRDQIIGAGVSMPGQVRPDAGVSVFAPNWDWHDVTIEALLEERLGLPVYVDNPLKAVALSELWFGVGRVTKSMAVVNLGTGVGAGIVIDRSLLRGEANNAGEWGHTLLQLDGRPCRCGRLGCVEAYLGVHGLQTTLSEIDEVHSALREPQQRGFVDAVAEGLAHGDSALAELARRTSHYLAASLGDLVNLLNIANITLTGWTTAALGDWLIPAVRTELPDHVLPGSLPNLTVEASRVPGNPVALGMAAFSLERFLCTLGLASPASVPPPGRRLRSPV</sequence>
<dbReference type="RefSeq" id="WP_131345056.1">
    <property type="nucleotide sequence ID" value="NZ_SJJZ01000004.1"/>
</dbReference>
<dbReference type="Pfam" id="PF00480">
    <property type="entry name" value="ROK"/>
    <property type="match status" value="1"/>
</dbReference>
<organism evidence="2 3">
    <name type="scientific">Kribbella soli</name>
    <dbReference type="NCBI Taxonomy" id="1124743"/>
    <lineage>
        <taxon>Bacteria</taxon>
        <taxon>Bacillati</taxon>
        <taxon>Actinomycetota</taxon>
        <taxon>Actinomycetes</taxon>
        <taxon>Propionibacteriales</taxon>
        <taxon>Kribbellaceae</taxon>
        <taxon>Kribbella</taxon>
    </lineage>
</organism>
<accession>A0A4R0H5M2</accession>
<dbReference type="Gene3D" id="1.10.10.10">
    <property type="entry name" value="Winged helix-like DNA-binding domain superfamily/Winged helix DNA-binding domain"/>
    <property type="match status" value="1"/>
</dbReference>
<dbReference type="InterPro" id="IPR049874">
    <property type="entry name" value="ROK_cs"/>
</dbReference>
<dbReference type="PANTHER" id="PTHR18964:SF149">
    <property type="entry name" value="BIFUNCTIONAL UDP-N-ACETYLGLUCOSAMINE 2-EPIMERASE_N-ACETYLMANNOSAMINE KINASE"/>
    <property type="match status" value="1"/>
</dbReference>
<comment type="caution">
    <text evidence="2">The sequence shown here is derived from an EMBL/GenBank/DDBJ whole genome shotgun (WGS) entry which is preliminary data.</text>
</comment>
<gene>
    <name evidence="2" type="ORF">E0H45_33950</name>
</gene>
<dbReference type="PROSITE" id="PS01125">
    <property type="entry name" value="ROK"/>
    <property type="match status" value="1"/>
</dbReference>
<dbReference type="SUPFAM" id="SSF46785">
    <property type="entry name" value="Winged helix' DNA-binding domain"/>
    <property type="match status" value="1"/>
</dbReference>
<dbReference type="OrthoDB" id="3534172at2"/>
<dbReference type="InterPro" id="IPR000600">
    <property type="entry name" value="ROK"/>
</dbReference>
<comment type="similarity">
    <text evidence="1">Belongs to the ROK (NagC/XylR) family.</text>
</comment>
<dbReference type="Gene3D" id="3.30.420.40">
    <property type="match status" value="2"/>
</dbReference>
<dbReference type="PANTHER" id="PTHR18964">
    <property type="entry name" value="ROK (REPRESSOR, ORF, KINASE) FAMILY"/>
    <property type="match status" value="1"/>
</dbReference>
<protein>
    <submittedName>
        <fullName evidence="2">ROK family transcriptional regulator</fullName>
    </submittedName>
</protein>
<dbReference type="InterPro" id="IPR043129">
    <property type="entry name" value="ATPase_NBD"/>
</dbReference>
<dbReference type="InterPro" id="IPR036390">
    <property type="entry name" value="WH_DNA-bd_sf"/>
</dbReference>
<evidence type="ECO:0000313" key="2">
    <source>
        <dbReference type="EMBL" id="TCC04100.1"/>
    </source>
</evidence>
<evidence type="ECO:0000256" key="1">
    <source>
        <dbReference type="ARBA" id="ARBA00006479"/>
    </source>
</evidence>
<keyword evidence="3" id="KW-1185">Reference proteome</keyword>
<proteinExistence type="inferred from homology"/>
<dbReference type="SUPFAM" id="SSF53067">
    <property type="entry name" value="Actin-like ATPase domain"/>
    <property type="match status" value="1"/>
</dbReference>
<evidence type="ECO:0000313" key="3">
    <source>
        <dbReference type="Proteomes" id="UP000292346"/>
    </source>
</evidence>